<proteinExistence type="predicted"/>
<gene>
    <name evidence="2" type="ORF">EVA_14346</name>
</gene>
<comment type="caution">
    <text evidence="2">The sequence shown here is derived from an EMBL/GenBank/DDBJ whole genome shotgun (WGS) entry which is preliminary data.</text>
</comment>
<accession>J9FSU6</accession>
<feature type="compositionally biased region" description="Basic residues" evidence="1">
    <location>
        <begin position="1"/>
        <end position="11"/>
    </location>
</feature>
<feature type="non-terminal residue" evidence="2">
    <location>
        <position position="1"/>
    </location>
</feature>
<evidence type="ECO:0000256" key="1">
    <source>
        <dbReference type="SAM" id="MobiDB-lite"/>
    </source>
</evidence>
<dbReference type="AlphaFoldDB" id="J9FSU6"/>
<sequence length="115" mass="12083">QHSAHITHRHCSSLFQSQTKPPDTRDGGNTRNNDGSANGLGVGEPGAPANTLTAADRHAVAYAIDRAAFNQGTNAQYNISIQEEVAQTLVAKGPGGVVSQGRDRERLGNDDGEYG</sequence>
<organism evidence="2">
    <name type="scientific">gut metagenome</name>
    <dbReference type="NCBI Taxonomy" id="749906"/>
    <lineage>
        <taxon>unclassified sequences</taxon>
        <taxon>metagenomes</taxon>
        <taxon>organismal metagenomes</taxon>
    </lineage>
</organism>
<reference evidence="2" key="1">
    <citation type="journal article" date="2012" name="PLoS ONE">
        <title>Gene sets for utilization of primary and secondary nutrition supplies in the distal gut of endangered iberian lynx.</title>
        <authorList>
            <person name="Alcaide M."/>
            <person name="Messina E."/>
            <person name="Richter M."/>
            <person name="Bargiela R."/>
            <person name="Peplies J."/>
            <person name="Huws S.A."/>
            <person name="Newbold C.J."/>
            <person name="Golyshin P.N."/>
            <person name="Simon M.A."/>
            <person name="Lopez G."/>
            <person name="Yakimov M.M."/>
            <person name="Ferrer M."/>
        </authorList>
    </citation>
    <scope>NUCLEOTIDE SEQUENCE</scope>
</reference>
<evidence type="ECO:0000313" key="2">
    <source>
        <dbReference type="EMBL" id="EJW97548.1"/>
    </source>
</evidence>
<name>J9FSU6_9ZZZZ</name>
<protein>
    <submittedName>
        <fullName evidence="2">Uncharacterized protein</fullName>
    </submittedName>
</protein>
<feature type="region of interest" description="Disordered" evidence="1">
    <location>
        <begin position="1"/>
        <end position="50"/>
    </location>
</feature>
<feature type="region of interest" description="Disordered" evidence="1">
    <location>
        <begin position="93"/>
        <end position="115"/>
    </location>
</feature>
<dbReference type="EMBL" id="AMCI01004710">
    <property type="protein sequence ID" value="EJW97548.1"/>
    <property type="molecule type" value="Genomic_DNA"/>
</dbReference>